<dbReference type="PANTHER" id="PTHR12526:SF630">
    <property type="entry name" value="GLYCOSYLTRANSFERASE"/>
    <property type="match status" value="1"/>
</dbReference>
<dbReference type="Proteomes" id="UP000249746">
    <property type="component" value="Unassembled WGS sequence"/>
</dbReference>
<dbReference type="Gene3D" id="3.40.50.2000">
    <property type="entry name" value="Glycogen Phosphorylase B"/>
    <property type="match status" value="2"/>
</dbReference>
<protein>
    <submittedName>
        <fullName evidence="2">Glycosyl transferase</fullName>
    </submittedName>
</protein>
<feature type="domain" description="Glycosyltransferase subfamily 4-like N-terminal" evidence="1">
    <location>
        <begin position="15"/>
        <end position="175"/>
    </location>
</feature>
<accession>A0A2W6MV69</accession>
<keyword evidence="3" id="KW-1185">Reference proteome</keyword>
<sequence length="371" mass="42279">MSNFRLLLSIRSLNFGGAERQWVLLAKELAKKEGITLLLCTLYGGGTLEDEISGIPHICIHKKGKGDFLFLMRYRKVIKDFKPDCIYSFMPDMNLFSLFASFGLKTKRVWGFRTSGINLATLSFFSKIYFYTQKFFSSYADNIICNSKDAISFYTQHSYTMTKAKVVYNGIDTKRFCPKNTKELKTSLKIPSNAFVFGICARMNVAKDYPLFCKGAREILEQNTDVFFISLGKKDTKILKTCLEILGDFQERFLFLDTIKNVEDYLPLFDCIVSTSINEGFSNSIAEAMSAGALPIISRVGESEMIADFNQPYSFSFEKQDLQGFINCLNSLLQLKDTPTLQTLKQHARTHIIDNFSIPKMVENTLEILKK</sequence>
<dbReference type="EMBL" id="NBIU01000007">
    <property type="protein sequence ID" value="PZT48424.1"/>
    <property type="molecule type" value="Genomic_DNA"/>
</dbReference>
<dbReference type="PANTHER" id="PTHR12526">
    <property type="entry name" value="GLYCOSYLTRANSFERASE"/>
    <property type="match status" value="1"/>
</dbReference>
<dbReference type="InterPro" id="IPR028098">
    <property type="entry name" value="Glyco_trans_4-like_N"/>
</dbReference>
<dbReference type="AlphaFoldDB" id="A0A2W6MV69"/>
<evidence type="ECO:0000259" key="1">
    <source>
        <dbReference type="Pfam" id="PF13439"/>
    </source>
</evidence>
<dbReference type="OrthoDB" id="9803091at2"/>
<keyword evidence="2" id="KW-0808">Transferase</keyword>
<dbReference type="Pfam" id="PF13439">
    <property type="entry name" value="Glyco_transf_4"/>
    <property type="match status" value="1"/>
</dbReference>
<dbReference type="RefSeq" id="WP_111229453.1">
    <property type="nucleotide sequence ID" value="NZ_NBIU01000007.1"/>
</dbReference>
<proteinExistence type="predicted"/>
<dbReference type="GO" id="GO:0016757">
    <property type="term" value="F:glycosyltransferase activity"/>
    <property type="evidence" value="ECO:0007669"/>
    <property type="project" value="UniProtKB-ARBA"/>
</dbReference>
<evidence type="ECO:0000313" key="2">
    <source>
        <dbReference type="EMBL" id="PZT48424.1"/>
    </source>
</evidence>
<dbReference type="SUPFAM" id="SSF53756">
    <property type="entry name" value="UDP-Glycosyltransferase/glycogen phosphorylase"/>
    <property type="match status" value="1"/>
</dbReference>
<gene>
    <name evidence="2" type="ORF">B6S12_03600</name>
</gene>
<comment type="caution">
    <text evidence="2">The sequence shown here is derived from an EMBL/GenBank/DDBJ whole genome shotgun (WGS) entry which is preliminary data.</text>
</comment>
<organism evidence="2 3">
    <name type="scientific">Helicobacter valdiviensis</name>
    <dbReference type="NCBI Taxonomy" id="1458358"/>
    <lineage>
        <taxon>Bacteria</taxon>
        <taxon>Pseudomonadati</taxon>
        <taxon>Campylobacterota</taxon>
        <taxon>Epsilonproteobacteria</taxon>
        <taxon>Campylobacterales</taxon>
        <taxon>Helicobacteraceae</taxon>
        <taxon>Helicobacter</taxon>
    </lineage>
</organism>
<evidence type="ECO:0000313" key="3">
    <source>
        <dbReference type="Proteomes" id="UP000249746"/>
    </source>
</evidence>
<dbReference type="Pfam" id="PF13692">
    <property type="entry name" value="Glyco_trans_1_4"/>
    <property type="match status" value="1"/>
</dbReference>
<reference evidence="2 3" key="1">
    <citation type="submission" date="2017-03" db="EMBL/GenBank/DDBJ databases">
        <title>Genomic and clinical evidence uncovers the enterohepatic species Helicobacter valdiviensis as a potential human intestinal pathogen.</title>
        <authorList>
            <person name="Fresia P."/>
            <person name="Jara R."/>
            <person name="Sierra R."/>
            <person name="Ferres I."/>
            <person name="Greif G."/>
            <person name="Iraola G."/>
            <person name="Collado L."/>
        </authorList>
    </citation>
    <scope>NUCLEOTIDE SEQUENCE [LARGE SCALE GENOMIC DNA]</scope>
    <source>
        <strain evidence="2 3">WBE14</strain>
    </source>
</reference>
<name>A0A2W6MV69_9HELI</name>